<evidence type="ECO:0000313" key="4">
    <source>
        <dbReference type="Proteomes" id="UP000276232"/>
    </source>
</evidence>
<dbReference type="InParanoid" id="A0A3N1HMC9"/>
<dbReference type="Proteomes" id="UP000276232">
    <property type="component" value="Unassembled WGS sequence"/>
</dbReference>
<feature type="coiled-coil region" evidence="2">
    <location>
        <begin position="132"/>
        <end position="166"/>
    </location>
</feature>
<evidence type="ECO:0000313" key="3">
    <source>
        <dbReference type="EMBL" id="ROP43625.1"/>
    </source>
</evidence>
<dbReference type="EMBL" id="RJKN01000003">
    <property type="protein sequence ID" value="ROP43625.1"/>
    <property type="molecule type" value="Genomic_DNA"/>
</dbReference>
<evidence type="ECO:0000256" key="1">
    <source>
        <dbReference type="ARBA" id="ARBA00043985"/>
    </source>
</evidence>
<sequence>MAQQSLLGRVGQLVRANLNAMIDAAEDPQVMLDQMVRDYTSSIREAEDAVAQTIGNLRLLEADAAEARETAQQWGGKALAASRRADDLRAAGSASEADRFDNLAKVALQRQLAAEQELKGFEPQLASQREVVEKLKKGLEGMRGKLSELKTKRDQLASRAKVAEAQNRMHDAVRHVDLLDPTSEVSRFEEKVRREEAKAAGRAELAASSLDAQFEELDASGDDLEVEARLAALKAGSAG</sequence>
<keyword evidence="2" id="KW-0175">Coiled coil</keyword>
<dbReference type="PANTHER" id="PTHR31088">
    <property type="entry name" value="MEMBRANE-ASSOCIATED PROTEIN VIPP1, CHLOROPLASTIC"/>
    <property type="match status" value="1"/>
</dbReference>
<evidence type="ECO:0000256" key="2">
    <source>
        <dbReference type="SAM" id="Coils"/>
    </source>
</evidence>
<proteinExistence type="inferred from homology"/>
<protein>
    <submittedName>
        <fullName evidence="3">Phage shock protein A (PspA) family protein</fullName>
    </submittedName>
</protein>
<dbReference type="RefSeq" id="WP_123379357.1">
    <property type="nucleotide sequence ID" value="NZ_RJKN01000003.1"/>
</dbReference>
<organism evidence="3 4">
    <name type="scientific">Pseudokineococcus lusitanus</name>
    <dbReference type="NCBI Taxonomy" id="763993"/>
    <lineage>
        <taxon>Bacteria</taxon>
        <taxon>Bacillati</taxon>
        <taxon>Actinomycetota</taxon>
        <taxon>Actinomycetes</taxon>
        <taxon>Kineosporiales</taxon>
        <taxon>Kineosporiaceae</taxon>
        <taxon>Pseudokineococcus</taxon>
    </lineage>
</organism>
<dbReference type="PANTHER" id="PTHR31088:SF6">
    <property type="entry name" value="PHAGE SHOCK PROTEIN A"/>
    <property type="match status" value="1"/>
</dbReference>
<gene>
    <name evidence="3" type="ORF">EDC03_1218</name>
</gene>
<dbReference type="Pfam" id="PF04012">
    <property type="entry name" value="PspA_IM30"/>
    <property type="match status" value="1"/>
</dbReference>
<reference evidence="3 4" key="1">
    <citation type="journal article" date="2015" name="Stand. Genomic Sci.">
        <title>Genomic Encyclopedia of Bacterial and Archaeal Type Strains, Phase III: the genomes of soil and plant-associated and newly described type strains.</title>
        <authorList>
            <person name="Whitman W.B."/>
            <person name="Woyke T."/>
            <person name="Klenk H.P."/>
            <person name="Zhou Y."/>
            <person name="Lilburn T.G."/>
            <person name="Beck B.J."/>
            <person name="De Vos P."/>
            <person name="Vandamme P."/>
            <person name="Eisen J.A."/>
            <person name="Garrity G."/>
            <person name="Hugenholtz P."/>
            <person name="Kyrpides N.C."/>
        </authorList>
    </citation>
    <scope>NUCLEOTIDE SEQUENCE [LARGE SCALE GENOMIC DNA]</scope>
    <source>
        <strain evidence="3 4">CECT 7306</strain>
    </source>
</reference>
<dbReference type="InterPro" id="IPR007157">
    <property type="entry name" value="PspA_VIPP1"/>
</dbReference>
<comment type="similarity">
    <text evidence="1">Belongs to the PspA/Vipp/IM30 family.</text>
</comment>
<accession>A0A3N1HMC9</accession>
<comment type="caution">
    <text evidence="3">The sequence shown here is derived from an EMBL/GenBank/DDBJ whole genome shotgun (WGS) entry which is preliminary data.</text>
</comment>
<name>A0A3N1HMC9_9ACTN</name>
<dbReference type="OrthoDB" id="9779630at2"/>
<dbReference type="AlphaFoldDB" id="A0A3N1HMC9"/>
<keyword evidence="4" id="KW-1185">Reference proteome</keyword>